<comment type="caution">
    <text evidence="1">The sequence shown here is derived from an EMBL/GenBank/DDBJ whole genome shotgun (WGS) entry which is preliminary data.</text>
</comment>
<dbReference type="OrthoDB" id="3064206at2759"/>
<dbReference type="AlphaFoldDB" id="A0A8H8CIK0"/>
<protein>
    <recommendedName>
        <fullName evidence="2">F-box domain-containing protein</fullName>
    </recommendedName>
</protein>
<sequence>MPVTFREKSLIVESDNDSELLRETAPLITLQHMSQVCRGWRDQVINSPSLWASSIDLTFMDQRTPYWRDEVIRRTGNACLTVVADMRDQDNFPLDFFEDLILVHWERIRKLHFVVTKLDNNVLTTRARAIILSALRRPAPNLESCTAVALHEPSDEASTANFSILFSGDAPRLRSFILHGSMPKFTGLTNIRKLLLFDGHFNLDINSLLNCLRCMPKLEELAIESKITRRSGPDNDHHAVRLPRLNTITVYTTTNSLPLLVRYIIPAAGCRLISVGQQFDTVSDRRIASHALAYSNFFRTYTSLRDIGYISYHIEHGLPTFGHEPFVDLRVQCCDSPEYHNMHATEHHHVFIESDVSLQRNRNKLSSLYAVAQALSQCDLSSVTFLHLVLEENTIPTSCTQFHAFLLALPFVETLRTDLSTLQFLIDIQSTFSDTIVLPGLMTVRLTTTGNGRKGALRDFMIYRQSIGFPIQLVDIED</sequence>
<accession>A0A8H8CIK0</accession>
<gene>
    <name evidence="1" type="ORF">JR316_008138</name>
</gene>
<evidence type="ECO:0008006" key="2">
    <source>
        <dbReference type="Google" id="ProtNLM"/>
    </source>
</evidence>
<reference evidence="1" key="1">
    <citation type="submission" date="2021-02" db="EMBL/GenBank/DDBJ databases">
        <title>Psilocybe cubensis genome.</title>
        <authorList>
            <person name="Mckernan K.J."/>
            <person name="Crawford S."/>
            <person name="Trippe A."/>
            <person name="Kane L.T."/>
            <person name="Mclaughlin S."/>
        </authorList>
    </citation>
    <scope>NUCLEOTIDE SEQUENCE [LARGE SCALE GENOMIC DNA]</scope>
    <source>
        <strain evidence="1">MGC-MH-2018</strain>
    </source>
</reference>
<dbReference type="EMBL" id="JAFIQS010000008">
    <property type="protein sequence ID" value="KAG5166069.1"/>
    <property type="molecule type" value="Genomic_DNA"/>
</dbReference>
<organism evidence="1">
    <name type="scientific">Psilocybe cubensis</name>
    <name type="common">Psychedelic mushroom</name>
    <name type="synonym">Stropharia cubensis</name>
    <dbReference type="NCBI Taxonomy" id="181762"/>
    <lineage>
        <taxon>Eukaryota</taxon>
        <taxon>Fungi</taxon>
        <taxon>Dikarya</taxon>
        <taxon>Basidiomycota</taxon>
        <taxon>Agaricomycotina</taxon>
        <taxon>Agaricomycetes</taxon>
        <taxon>Agaricomycetidae</taxon>
        <taxon>Agaricales</taxon>
        <taxon>Agaricineae</taxon>
        <taxon>Strophariaceae</taxon>
        <taxon>Psilocybe</taxon>
    </lineage>
</organism>
<evidence type="ECO:0000313" key="1">
    <source>
        <dbReference type="EMBL" id="KAG5166069.1"/>
    </source>
</evidence>
<name>A0A8H8CIK0_PSICU</name>
<proteinExistence type="predicted"/>